<evidence type="ECO:0000313" key="1">
    <source>
        <dbReference type="EMBL" id="NYS60716.1"/>
    </source>
</evidence>
<proteinExistence type="predicted"/>
<sequence>MKKKAVMAQTAEKGVNKPTLPFTESALLEGLTPETAHADEIATPTAHELGQEKTDALFNA</sequence>
<dbReference type="RefSeq" id="WP_179930043.1">
    <property type="nucleotide sequence ID" value="NZ_JACCDF010000005.1"/>
</dbReference>
<keyword evidence="2" id="KW-1185">Reference proteome</keyword>
<organism evidence="1 2">
    <name type="scientific">Vreelandella salicampi</name>
    <dbReference type="NCBI Taxonomy" id="1449798"/>
    <lineage>
        <taxon>Bacteria</taxon>
        <taxon>Pseudomonadati</taxon>
        <taxon>Pseudomonadota</taxon>
        <taxon>Gammaproteobacteria</taxon>
        <taxon>Oceanospirillales</taxon>
        <taxon>Halomonadaceae</taxon>
        <taxon>Vreelandella</taxon>
    </lineage>
</organism>
<gene>
    <name evidence="1" type="ORF">HZS81_08070</name>
</gene>
<comment type="caution">
    <text evidence="1">The sequence shown here is derived from an EMBL/GenBank/DDBJ whole genome shotgun (WGS) entry which is preliminary data.</text>
</comment>
<reference evidence="1 2" key="1">
    <citation type="journal article" date="2015" name="Int. J. Syst. Evol. Microbiol.">
        <title>Halomonas salicampi sp. nov., a halotolerant and alkalitolerant bacterium isolated from a saltern soil.</title>
        <authorList>
            <person name="Lee J.C."/>
            <person name="Kim Y.S."/>
            <person name="Yun B.S."/>
            <person name="Whang K.S."/>
        </authorList>
    </citation>
    <scope>NUCLEOTIDE SEQUENCE [LARGE SCALE GENOMIC DNA]</scope>
    <source>
        <strain evidence="1 2">BH103</strain>
    </source>
</reference>
<dbReference type="EMBL" id="JACCDF010000005">
    <property type="protein sequence ID" value="NYS60716.1"/>
    <property type="molecule type" value="Genomic_DNA"/>
</dbReference>
<accession>A0A7Z0LKL8</accession>
<name>A0A7Z0LKL8_9GAMM</name>
<dbReference type="AlphaFoldDB" id="A0A7Z0LKL8"/>
<evidence type="ECO:0000313" key="2">
    <source>
        <dbReference type="Proteomes" id="UP000586119"/>
    </source>
</evidence>
<dbReference type="Proteomes" id="UP000586119">
    <property type="component" value="Unassembled WGS sequence"/>
</dbReference>
<protein>
    <submittedName>
        <fullName evidence="1">MazF family transcriptional regulator</fullName>
    </submittedName>
</protein>